<organism evidence="2 3">
    <name type="scientific">Nakamurella flava</name>
    <dbReference type="NCBI Taxonomy" id="2576308"/>
    <lineage>
        <taxon>Bacteria</taxon>
        <taxon>Bacillati</taxon>
        <taxon>Actinomycetota</taxon>
        <taxon>Actinomycetes</taxon>
        <taxon>Nakamurellales</taxon>
        <taxon>Nakamurellaceae</taxon>
        <taxon>Nakamurella</taxon>
    </lineage>
</organism>
<dbReference type="RefSeq" id="WP_137450883.1">
    <property type="nucleotide sequence ID" value="NZ_SZZH01000004.1"/>
</dbReference>
<keyword evidence="3" id="KW-1185">Reference proteome</keyword>
<keyword evidence="1" id="KW-0472">Membrane</keyword>
<dbReference type="EMBL" id="SZZH01000004">
    <property type="protein sequence ID" value="TKV57799.1"/>
    <property type="molecule type" value="Genomic_DNA"/>
</dbReference>
<keyword evidence="1" id="KW-0812">Transmembrane</keyword>
<keyword evidence="1" id="KW-1133">Transmembrane helix</keyword>
<comment type="caution">
    <text evidence="2">The sequence shown here is derived from an EMBL/GenBank/DDBJ whole genome shotgun (WGS) entry which is preliminary data.</text>
</comment>
<dbReference type="AlphaFoldDB" id="A0A4U6QCZ5"/>
<feature type="transmembrane region" description="Helical" evidence="1">
    <location>
        <begin position="31"/>
        <end position="49"/>
    </location>
</feature>
<evidence type="ECO:0000313" key="2">
    <source>
        <dbReference type="EMBL" id="TKV57799.1"/>
    </source>
</evidence>
<dbReference type="Proteomes" id="UP000306985">
    <property type="component" value="Unassembled WGS sequence"/>
</dbReference>
<feature type="transmembrane region" description="Helical" evidence="1">
    <location>
        <begin position="7"/>
        <end position="25"/>
    </location>
</feature>
<reference evidence="2 3" key="1">
    <citation type="submission" date="2019-05" db="EMBL/GenBank/DDBJ databases">
        <title>Nakamurella sp. N5BH11, whole genome shotgun sequence.</title>
        <authorList>
            <person name="Tuo L."/>
        </authorList>
    </citation>
    <scope>NUCLEOTIDE SEQUENCE [LARGE SCALE GENOMIC DNA]</scope>
    <source>
        <strain evidence="2 3">N5BH11</strain>
    </source>
</reference>
<evidence type="ECO:0000256" key="1">
    <source>
        <dbReference type="SAM" id="Phobius"/>
    </source>
</evidence>
<proteinExistence type="predicted"/>
<gene>
    <name evidence="2" type="ORF">FDO65_16830</name>
</gene>
<accession>A0A4U6QCZ5</accession>
<sequence length="62" mass="6716">MDKALKIVGAAVVIFFAVSLVLWLIGKVFAGLFWIALIALGIWAVTAIANNKKRGQVGGYRR</sequence>
<protein>
    <submittedName>
        <fullName evidence="2">Uncharacterized protein</fullName>
    </submittedName>
</protein>
<evidence type="ECO:0000313" key="3">
    <source>
        <dbReference type="Proteomes" id="UP000306985"/>
    </source>
</evidence>
<name>A0A4U6QCZ5_9ACTN</name>